<evidence type="ECO:0000313" key="1">
    <source>
        <dbReference type="EMBL" id="MDR7384588.1"/>
    </source>
</evidence>
<reference evidence="1 2" key="1">
    <citation type="submission" date="2023-07" db="EMBL/GenBank/DDBJ databases">
        <title>Sequencing the genomes of 1000 actinobacteria strains.</title>
        <authorList>
            <person name="Klenk H.-P."/>
        </authorList>
    </citation>
    <scope>NUCLEOTIDE SEQUENCE [LARGE SCALE GENOMIC DNA]</scope>
    <source>
        <strain evidence="1 2">DSM 45554</strain>
    </source>
</reference>
<name>A0ABU2CTC1_9MICO</name>
<accession>A0ABU2CTC1</accession>
<proteinExistence type="predicted"/>
<organism evidence="1 2">
    <name type="scientific">Promicromonospora iranensis</name>
    <dbReference type="NCBI Taxonomy" id="1105144"/>
    <lineage>
        <taxon>Bacteria</taxon>
        <taxon>Bacillati</taxon>
        <taxon>Actinomycetota</taxon>
        <taxon>Actinomycetes</taxon>
        <taxon>Micrococcales</taxon>
        <taxon>Promicromonosporaceae</taxon>
        <taxon>Promicromonospora</taxon>
    </lineage>
</organism>
<sequence>MDTVITAVLDDTCGNLVQLQQLQQLQQLK</sequence>
<keyword evidence="2" id="KW-1185">Reference proteome</keyword>
<gene>
    <name evidence="1" type="ORF">J2S48_004103</name>
</gene>
<evidence type="ECO:0000313" key="2">
    <source>
        <dbReference type="Proteomes" id="UP001183585"/>
    </source>
</evidence>
<protein>
    <submittedName>
        <fullName evidence="1">Uncharacterized protein</fullName>
    </submittedName>
</protein>
<dbReference type="Proteomes" id="UP001183585">
    <property type="component" value="Unassembled WGS sequence"/>
</dbReference>
<dbReference type="EMBL" id="JAVDYE010000001">
    <property type="protein sequence ID" value="MDR7384588.1"/>
    <property type="molecule type" value="Genomic_DNA"/>
</dbReference>
<comment type="caution">
    <text evidence="1">The sequence shown here is derived from an EMBL/GenBank/DDBJ whole genome shotgun (WGS) entry which is preliminary data.</text>
</comment>